<keyword evidence="18" id="KW-1185">Reference proteome</keyword>
<evidence type="ECO:0000256" key="10">
    <source>
        <dbReference type="ARBA" id="ARBA00023027"/>
    </source>
</evidence>
<evidence type="ECO:0000256" key="12">
    <source>
        <dbReference type="ARBA" id="ARBA00023209"/>
    </source>
</evidence>
<evidence type="ECO:0000256" key="13">
    <source>
        <dbReference type="ARBA" id="ARBA00023235"/>
    </source>
</evidence>
<dbReference type="SUPFAM" id="SSF55347">
    <property type="entry name" value="Glyceraldehyde-3-phosphate dehydrogenase-like, C-terminal domain"/>
    <property type="match status" value="1"/>
</dbReference>
<dbReference type="InterPro" id="IPR036291">
    <property type="entry name" value="NAD(P)-bd_dom_sf"/>
</dbReference>
<keyword evidence="10" id="KW-0520">NAD</keyword>
<gene>
    <name evidence="17" type="primary">ISYNA1</name>
    <name evidence="17" type="ORF">BLAG_LOCUS15913</name>
</gene>
<evidence type="ECO:0000256" key="11">
    <source>
        <dbReference type="ARBA" id="ARBA00023098"/>
    </source>
</evidence>
<protein>
    <recommendedName>
        <fullName evidence="6">inositol-3-phosphate synthase</fullName>
        <ecNumber evidence="6">5.5.1.4</ecNumber>
    </recommendedName>
</protein>
<dbReference type="AlphaFoldDB" id="A0A8K0ENA9"/>
<keyword evidence="8" id="KW-0444">Lipid biosynthesis</keyword>
<dbReference type="PIRSF" id="PIRSF015578">
    <property type="entry name" value="Myoinos-ppht_syn"/>
    <property type="match status" value="1"/>
</dbReference>
<dbReference type="GO" id="GO:0006021">
    <property type="term" value="P:inositol biosynthetic process"/>
    <property type="evidence" value="ECO:0007669"/>
    <property type="project" value="UniProtKB-UniPathway"/>
</dbReference>
<dbReference type="InterPro" id="IPR013021">
    <property type="entry name" value="Myo-inos-1-P_Synthase_GAPDH"/>
</dbReference>
<evidence type="ECO:0000256" key="1">
    <source>
        <dbReference type="ARBA" id="ARBA00000113"/>
    </source>
</evidence>
<dbReference type="Pfam" id="PF07994">
    <property type="entry name" value="NAD_binding_5"/>
    <property type="match status" value="1"/>
</dbReference>
<evidence type="ECO:0000313" key="17">
    <source>
        <dbReference type="EMBL" id="CAH1258287.1"/>
    </source>
</evidence>
<evidence type="ECO:0000256" key="5">
    <source>
        <dbReference type="ARBA" id="ARBA00010813"/>
    </source>
</evidence>
<evidence type="ECO:0000256" key="7">
    <source>
        <dbReference type="ARBA" id="ARBA00022490"/>
    </source>
</evidence>
<dbReference type="EMBL" id="OV696688">
    <property type="protein sequence ID" value="CAH1258287.1"/>
    <property type="molecule type" value="Genomic_DNA"/>
</dbReference>
<keyword evidence="9" id="KW-0398">Inositol biosynthesis</keyword>
<organism evidence="17 18">
    <name type="scientific">Branchiostoma lanceolatum</name>
    <name type="common">Common lancelet</name>
    <name type="synonym">Amphioxus lanceolatum</name>
    <dbReference type="NCBI Taxonomy" id="7740"/>
    <lineage>
        <taxon>Eukaryota</taxon>
        <taxon>Metazoa</taxon>
        <taxon>Chordata</taxon>
        <taxon>Cephalochordata</taxon>
        <taxon>Leptocardii</taxon>
        <taxon>Amphioxiformes</taxon>
        <taxon>Branchiostomatidae</taxon>
        <taxon>Branchiostoma</taxon>
    </lineage>
</organism>
<evidence type="ECO:0000256" key="4">
    <source>
        <dbReference type="ARBA" id="ARBA00005117"/>
    </source>
</evidence>
<dbReference type="Proteomes" id="UP000838412">
    <property type="component" value="Chromosome 3"/>
</dbReference>
<sequence>MAAFTVESPNVRYTDSLIESKYRYQTTRVTRGVNGAHKVVPVETAIDFQTERRVPRLGCMLVGWGGNNGSTVTAAILANKLGLTWHTKDGLQKSNYFGSITQASTVLLGSGPDGDVYIPLKDLLPMVHPDDIVLDGWDISAMNLADAMERAKVLDYDLQRQLRPHMEHLKPRPSIYIPDFIAANQESRADNLIKGTKMEQVNQIRKDIRDFKAKNDLDKVIVLWSANTERFSDVLTGLNDTAAALLNAIEKNACEVSPSTLFAVASILEGSAYINGSPQNTFVPGVLELAEQRSVFIGGDDFKSGQTKIKSVLVDFLVNAGIKPVSIVSYNHLGNNDGKNLSAPKQFRSKEISKSNVVDDMVESNDILYSDGKKPDHCVVIKYVPYVGDSKRAMDEYTSEIMMGGHNTIVVHNTCEDSLLASPLILDLIILTEMCQRIKFKVGDDTEYQTFHSVLSILSYLCKAPLVPAGTPVINALFRQKSCIENIFRACVGLSPINHMGIEHKLSRPASFSPEVSEQSAVDVSNTKRVISQDIPNGGPIVSNGYH</sequence>
<comment type="pathway">
    <text evidence="4">Polyol metabolism; myo-inositol biosynthesis; myo-inositol from D-glucose 6-phosphate: step 1/2.</text>
</comment>
<dbReference type="FunFam" id="3.40.50.720:FF:000171">
    <property type="entry name" value="inositol-3-phosphate synthase 1"/>
    <property type="match status" value="1"/>
</dbReference>
<dbReference type="InterPro" id="IPR002587">
    <property type="entry name" value="Myo-inos-1-P_Synthase"/>
</dbReference>
<evidence type="ECO:0000256" key="8">
    <source>
        <dbReference type="ARBA" id="ARBA00022516"/>
    </source>
</evidence>
<keyword evidence="7" id="KW-0963">Cytoplasm</keyword>
<dbReference type="GO" id="GO:0008654">
    <property type="term" value="P:phospholipid biosynthetic process"/>
    <property type="evidence" value="ECO:0007669"/>
    <property type="project" value="UniProtKB-KW"/>
</dbReference>
<dbReference type="SUPFAM" id="SSF51735">
    <property type="entry name" value="NAD(P)-binding Rossmann-fold domains"/>
    <property type="match status" value="1"/>
</dbReference>
<evidence type="ECO:0000256" key="6">
    <source>
        <dbReference type="ARBA" id="ARBA00012125"/>
    </source>
</evidence>
<feature type="domain" description="Myo-inositol-1-phosphate synthase GAPDH-like" evidence="16">
    <location>
        <begin position="305"/>
        <end position="418"/>
    </location>
</feature>
<comment type="similarity">
    <text evidence="5">Belongs to the myo-inositol 1-phosphate synthase family.</text>
</comment>
<evidence type="ECO:0000256" key="2">
    <source>
        <dbReference type="ARBA" id="ARBA00001911"/>
    </source>
</evidence>
<comment type="function">
    <text evidence="15">Key enzyme in myo-inositol biosynthesis pathway that catalyzes the conversion of glucose 6-phosphate to 1-myo-inositol 1-phosphate in a NAD-dependent manner. Rate-limiting enzyme in the synthesis of all inositol-containing compounds.</text>
</comment>
<reference evidence="17" key="1">
    <citation type="submission" date="2022-01" db="EMBL/GenBank/DDBJ databases">
        <authorList>
            <person name="Braso-Vives M."/>
        </authorList>
    </citation>
    <scope>NUCLEOTIDE SEQUENCE</scope>
</reference>
<dbReference type="GO" id="GO:0005737">
    <property type="term" value="C:cytoplasm"/>
    <property type="evidence" value="ECO:0007669"/>
    <property type="project" value="UniProtKB-SubCell"/>
</dbReference>
<proteinExistence type="inferred from homology"/>
<dbReference type="OrthoDB" id="2887at2759"/>
<dbReference type="UniPathway" id="UPA00823">
    <property type="reaction ID" value="UER00787"/>
</dbReference>
<name>A0A8K0ENA9_BRALA</name>
<dbReference type="GO" id="GO:0004512">
    <property type="term" value="F:inositol-3-phosphate synthase activity"/>
    <property type="evidence" value="ECO:0007669"/>
    <property type="project" value="UniProtKB-EC"/>
</dbReference>
<evidence type="ECO:0000259" key="16">
    <source>
        <dbReference type="Pfam" id="PF01658"/>
    </source>
</evidence>
<dbReference type="FunFam" id="3.30.360.10:FF:000055">
    <property type="entry name" value="Putative myo-inositol-1-phosphate synthase"/>
    <property type="match status" value="1"/>
</dbReference>
<accession>A0A8K0ENA9</accession>
<keyword evidence="12" id="KW-0594">Phospholipid biosynthesis</keyword>
<dbReference type="EC" id="5.5.1.4" evidence="6"/>
<comment type="catalytic activity">
    <reaction evidence="1">
        <text>D-glucose 6-phosphate = 1D-myo-inositol 3-phosphate</text>
        <dbReference type="Rhea" id="RHEA:10716"/>
        <dbReference type="ChEBI" id="CHEBI:58401"/>
        <dbReference type="ChEBI" id="CHEBI:61548"/>
        <dbReference type="EC" id="5.5.1.4"/>
    </reaction>
</comment>
<keyword evidence="13" id="KW-0413">Isomerase</keyword>
<evidence type="ECO:0000256" key="14">
    <source>
        <dbReference type="ARBA" id="ARBA00023264"/>
    </source>
</evidence>
<evidence type="ECO:0000256" key="3">
    <source>
        <dbReference type="ARBA" id="ARBA00004496"/>
    </source>
</evidence>
<keyword evidence="11" id="KW-0443">Lipid metabolism</keyword>
<comment type="cofactor">
    <cofactor evidence="2">
        <name>NAD(+)</name>
        <dbReference type="ChEBI" id="CHEBI:57540"/>
    </cofactor>
</comment>
<dbReference type="FunFam" id="3.40.50.720:FF:000069">
    <property type="entry name" value="Inositol-3-phosphate synthase 1"/>
    <property type="match status" value="1"/>
</dbReference>
<dbReference type="Gene3D" id="3.40.50.720">
    <property type="entry name" value="NAD(P)-binding Rossmann-like Domain"/>
    <property type="match status" value="2"/>
</dbReference>
<keyword evidence="14" id="KW-1208">Phospholipid metabolism</keyword>
<evidence type="ECO:0000313" key="18">
    <source>
        <dbReference type="Proteomes" id="UP000838412"/>
    </source>
</evidence>
<dbReference type="Pfam" id="PF01658">
    <property type="entry name" value="Inos-1-P_synth"/>
    <property type="match status" value="1"/>
</dbReference>
<evidence type="ECO:0000256" key="9">
    <source>
        <dbReference type="ARBA" id="ARBA00022550"/>
    </source>
</evidence>
<dbReference type="PANTHER" id="PTHR11510">
    <property type="entry name" value="MYO-INOSITOL-1 PHOSPHATE SYNTHASE"/>
    <property type="match status" value="1"/>
</dbReference>
<comment type="subcellular location">
    <subcellularLocation>
        <location evidence="3">Cytoplasm</location>
    </subcellularLocation>
</comment>
<evidence type="ECO:0000256" key="15">
    <source>
        <dbReference type="ARBA" id="ARBA00025559"/>
    </source>
</evidence>